<evidence type="ECO:0000313" key="1">
    <source>
        <dbReference type="EMBL" id="HDD44288.1"/>
    </source>
</evidence>
<sequence length="307" mass="35797">MNSAKNLTNNYNKKMIDLSPQAKKCFVSFLDLMGVNNLIETLGTERAAERVAEFLFHSVLRLELPGDLRIWEKAIMSDDSIKHFKNLHPEYLLYDKKPNYIMLSDSLVFYSQSNDVLDFLSLVYITYQVLGMLFSSDILVRGSIAYGELCVQSDINFIVGDALLKAYKLERKQNWFGVAVHRSCLEWIGTEDEDIFCIKLLESLKRNPILMNYVEMYFPCWITKWNVPYKDENKDFSEGTKLALNWPSSFNIIPPCCSKPPSDYIHSKISTERKEKVFEDIKEKLENTKKFVQDNFNFCYEGRLKDL</sequence>
<organism evidence="1">
    <name type="scientific">Desulfofervidus auxilii</name>
    <dbReference type="NCBI Taxonomy" id="1621989"/>
    <lineage>
        <taxon>Bacteria</taxon>
        <taxon>Pseudomonadati</taxon>
        <taxon>Thermodesulfobacteriota</taxon>
        <taxon>Candidatus Desulfofervidia</taxon>
        <taxon>Candidatus Desulfofervidales</taxon>
        <taxon>Candidatus Desulfofervidaceae</taxon>
        <taxon>Candidatus Desulfofervidus</taxon>
    </lineage>
</organism>
<proteinExistence type="predicted"/>
<dbReference type="Proteomes" id="UP000886289">
    <property type="component" value="Unassembled WGS sequence"/>
</dbReference>
<accession>A0A7C0Y5E4</accession>
<reference evidence="1" key="1">
    <citation type="journal article" date="2020" name="mSystems">
        <title>Genome- and Community-Level Interaction Insights into Carbon Utilization and Element Cycling Functions of Hydrothermarchaeota in Hydrothermal Sediment.</title>
        <authorList>
            <person name="Zhou Z."/>
            <person name="Liu Y."/>
            <person name="Xu W."/>
            <person name="Pan J."/>
            <person name="Luo Z.H."/>
            <person name="Li M."/>
        </authorList>
    </citation>
    <scope>NUCLEOTIDE SEQUENCE [LARGE SCALE GENOMIC DNA]</scope>
    <source>
        <strain evidence="1">HyVt-233</strain>
    </source>
</reference>
<comment type="caution">
    <text evidence="1">The sequence shown here is derived from an EMBL/GenBank/DDBJ whole genome shotgun (WGS) entry which is preliminary data.</text>
</comment>
<dbReference type="EMBL" id="DRBS01000211">
    <property type="protein sequence ID" value="HDD44288.1"/>
    <property type="molecule type" value="Genomic_DNA"/>
</dbReference>
<dbReference type="AlphaFoldDB" id="A0A7C0Y5E4"/>
<protein>
    <submittedName>
        <fullName evidence="1">Uncharacterized protein</fullName>
    </submittedName>
</protein>
<gene>
    <name evidence="1" type="ORF">ENG63_05450</name>
</gene>
<name>A0A7C0Y5E4_DESA2</name>